<dbReference type="Gene3D" id="2.40.170.20">
    <property type="entry name" value="TonB-dependent receptor, beta-barrel domain"/>
    <property type="match status" value="1"/>
</dbReference>
<keyword evidence="15" id="KW-1185">Reference proteome</keyword>
<evidence type="ECO:0000256" key="8">
    <source>
        <dbReference type="ARBA" id="ARBA00023170"/>
    </source>
</evidence>
<dbReference type="Pfam" id="PF07715">
    <property type="entry name" value="Plug"/>
    <property type="match status" value="1"/>
</dbReference>
<proteinExistence type="inferred from homology"/>
<evidence type="ECO:0000259" key="13">
    <source>
        <dbReference type="Pfam" id="PF07715"/>
    </source>
</evidence>
<dbReference type="eggNOG" id="COG4206">
    <property type="taxonomic scope" value="Bacteria"/>
</dbReference>
<organism evidence="14 15">
    <name type="scientific">Odoribacter laneus YIT 12061</name>
    <dbReference type="NCBI Taxonomy" id="742817"/>
    <lineage>
        <taxon>Bacteria</taxon>
        <taxon>Pseudomonadati</taxon>
        <taxon>Bacteroidota</taxon>
        <taxon>Bacteroidia</taxon>
        <taxon>Bacteroidales</taxon>
        <taxon>Odoribacteraceae</taxon>
        <taxon>Odoribacter</taxon>
    </lineage>
</organism>
<dbReference type="Pfam" id="PF00593">
    <property type="entry name" value="TonB_dep_Rec_b-barrel"/>
    <property type="match status" value="1"/>
</dbReference>
<dbReference type="InterPro" id="IPR037066">
    <property type="entry name" value="Plug_dom_sf"/>
</dbReference>
<dbReference type="EMBL" id="ADMC01000008">
    <property type="protein sequence ID" value="EHP49926.1"/>
    <property type="molecule type" value="Genomic_DNA"/>
</dbReference>
<dbReference type="GeneID" id="98068337"/>
<dbReference type="Gene3D" id="2.170.130.10">
    <property type="entry name" value="TonB-dependent receptor, plug domain"/>
    <property type="match status" value="1"/>
</dbReference>
<dbReference type="AlphaFoldDB" id="H1DEM6"/>
<evidence type="ECO:0000259" key="12">
    <source>
        <dbReference type="Pfam" id="PF00593"/>
    </source>
</evidence>
<dbReference type="SUPFAM" id="SSF56935">
    <property type="entry name" value="Porins"/>
    <property type="match status" value="1"/>
</dbReference>
<dbReference type="STRING" id="742817.HMPREF9449_00712"/>
<evidence type="ECO:0000256" key="9">
    <source>
        <dbReference type="ARBA" id="ARBA00023237"/>
    </source>
</evidence>
<evidence type="ECO:0000256" key="3">
    <source>
        <dbReference type="ARBA" id="ARBA00022452"/>
    </source>
</evidence>
<evidence type="ECO:0000256" key="1">
    <source>
        <dbReference type="ARBA" id="ARBA00004571"/>
    </source>
</evidence>
<comment type="similarity">
    <text evidence="10 11">Belongs to the TonB-dependent receptor family.</text>
</comment>
<dbReference type="PATRIC" id="fig|742817.3.peg.763"/>
<dbReference type="PANTHER" id="PTHR30069">
    <property type="entry name" value="TONB-DEPENDENT OUTER MEMBRANE RECEPTOR"/>
    <property type="match status" value="1"/>
</dbReference>
<dbReference type="InterPro" id="IPR012910">
    <property type="entry name" value="Plug_dom"/>
</dbReference>
<keyword evidence="8" id="KW-0675">Receptor</keyword>
<evidence type="ECO:0000256" key="11">
    <source>
        <dbReference type="RuleBase" id="RU003357"/>
    </source>
</evidence>
<evidence type="ECO:0000256" key="4">
    <source>
        <dbReference type="ARBA" id="ARBA00022692"/>
    </source>
</evidence>
<keyword evidence="4 10" id="KW-0812">Transmembrane</keyword>
<evidence type="ECO:0000256" key="7">
    <source>
        <dbReference type="ARBA" id="ARBA00023136"/>
    </source>
</evidence>
<reference evidence="14 15" key="1">
    <citation type="submission" date="2012-01" db="EMBL/GenBank/DDBJ databases">
        <title>The Genome Sequence of Odoribacter laneus YIT 12061.</title>
        <authorList>
            <consortium name="The Broad Institute Genome Sequencing Platform"/>
            <person name="Earl A."/>
            <person name="Ward D."/>
            <person name="Feldgarden M."/>
            <person name="Gevers D."/>
            <person name="Morotomi M."/>
            <person name="Young S.K."/>
            <person name="Zeng Q."/>
            <person name="Gargeya S."/>
            <person name="Fitzgerald M."/>
            <person name="Haas B."/>
            <person name="Abouelleil A."/>
            <person name="Alvarado L."/>
            <person name="Arachchi H.M."/>
            <person name="Berlin A."/>
            <person name="Chapman S.B."/>
            <person name="Gearin G."/>
            <person name="Goldberg J."/>
            <person name="Griggs A."/>
            <person name="Gujja S."/>
            <person name="Hansen M."/>
            <person name="Heiman D."/>
            <person name="Howarth C."/>
            <person name="Larimer J."/>
            <person name="Lui A."/>
            <person name="MacDonald P.J.P."/>
            <person name="McCowen C."/>
            <person name="Montmayeur A."/>
            <person name="Murphy C."/>
            <person name="Neiman D."/>
            <person name="Pearson M."/>
            <person name="Priest M."/>
            <person name="Roberts A."/>
            <person name="Saif S."/>
            <person name="Shea T."/>
            <person name="Sisk P."/>
            <person name="Stolte C."/>
            <person name="Sykes S."/>
            <person name="Wortman J."/>
            <person name="Nusbaum C."/>
            <person name="Birren B."/>
        </authorList>
    </citation>
    <scope>NUCLEOTIDE SEQUENCE [LARGE SCALE GENOMIC DNA]</scope>
    <source>
        <strain evidence="14 15">YIT 12061</strain>
    </source>
</reference>
<dbReference type="GO" id="GO:0015344">
    <property type="term" value="F:siderophore uptake transmembrane transporter activity"/>
    <property type="evidence" value="ECO:0007669"/>
    <property type="project" value="TreeGrafter"/>
</dbReference>
<dbReference type="GO" id="GO:0009279">
    <property type="term" value="C:cell outer membrane"/>
    <property type="evidence" value="ECO:0007669"/>
    <property type="project" value="UniProtKB-SubCell"/>
</dbReference>
<keyword evidence="5" id="KW-0732">Signal</keyword>
<evidence type="ECO:0000256" key="2">
    <source>
        <dbReference type="ARBA" id="ARBA00022448"/>
    </source>
</evidence>
<evidence type="ECO:0000256" key="5">
    <source>
        <dbReference type="ARBA" id="ARBA00022729"/>
    </source>
</evidence>
<evidence type="ECO:0000256" key="6">
    <source>
        <dbReference type="ARBA" id="ARBA00023077"/>
    </source>
</evidence>
<keyword evidence="3 10" id="KW-1134">Transmembrane beta strand</keyword>
<comment type="caution">
    <text evidence="14">The sequence shown here is derived from an EMBL/GenBank/DDBJ whole genome shotgun (WGS) entry which is preliminary data.</text>
</comment>
<keyword evidence="9 10" id="KW-0998">Cell outer membrane</keyword>
<protein>
    <recommendedName>
        <fullName evidence="16">TonB-dependent receptor</fullName>
    </recommendedName>
</protein>
<dbReference type="HOGENOM" id="CLU_008287_18_5_10"/>
<feature type="domain" description="TonB-dependent receptor plug" evidence="13">
    <location>
        <begin position="52"/>
        <end position="167"/>
    </location>
</feature>
<dbReference type="CDD" id="cd01347">
    <property type="entry name" value="ligand_gated_channel"/>
    <property type="match status" value="1"/>
</dbReference>
<dbReference type="RefSeq" id="WP_009135860.1">
    <property type="nucleotide sequence ID" value="NZ_JH594596.1"/>
</dbReference>
<evidence type="ECO:0000313" key="14">
    <source>
        <dbReference type="EMBL" id="EHP49926.1"/>
    </source>
</evidence>
<dbReference type="GO" id="GO:0044718">
    <property type="term" value="P:siderophore transmembrane transport"/>
    <property type="evidence" value="ECO:0007669"/>
    <property type="project" value="TreeGrafter"/>
</dbReference>
<keyword evidence="2 10" id="KW-0813">Transport</keyword>
<keyword evidence="6 11" id="KW-0798">TonB box</keyword>
<gene>
    <name evidence="14" type="ORF">HMPREF9449_00712</name>
</gene>
<sequence>MKQSVTNFLTFLFLICFMNLFVAYGQEKDTIVRHNVLDEVVVTGNRTLVNRNNVPMNITVVGRSEIENSSESALLPVLSERVPGLFVSERGITGFGVASGAAGGISIRGIGGSPNTQMLVLIDGHPQFMGLMGHPLPDAYVASDVERVEVVRGPASILYGTNAMGGVINIITRKQNREGFSLNARAMGGSYNTQKYMANVGGRKGRVNGYVSVNHDRTAGDRENSAFHITNGFANIGCELSKHFSLRADVSIADFRAENPGQITAPLFDNTVDVLRGVTSFTVANNFKHSDGALSFFYNWGYHEINDGYKTGEKPLNYRYHSRDYNYGILFYQIVRMWKGNMLTLGFDYKSYGGKAWNHFLTETPDKVMVDTSAYDLGGYAILQQNLFKDVLTLNAGVRLEHNEAFGNKWIPQLGLALRPTENFVIKSSFSKGFRNPTIREMFMWAPANPDLKPEEVTNYEVVLEHTFFKKKMNVEVSGFIADGDNLIQTQIIDGNPKNVNTGSFKNKGVEVAFRAALCSKLDIGGNYSWLYMKIPVLNAPERQLYANVNFHTKRWQLNVGYQYINGLYLTTGKETKQEDYGLLSAKVSFKPWKMLTIFAKGENLTREKYQIIDGYPMPGAIFFGGLHLSINR</sequence>
<feature type="domain" description="TonB-dependent receptor-like beta-barrel" evidence="12">
    <location>
        <begin position="264"/>
        <end position="605"/>
    </location>
</feature>
<accession>H1DEM6</accession>
<comment type="subcellular location">
    <subcellularLocation>
        <location evidence="1 10">Cell outer membrane</location>
        <topology evidence="1 10">Multi-pass membrane protein</topology>
    </subcellularLocation>
</comment>
<keyword evidence="7 10" id="KW-0472">Membrane</keyword>
<dbReference type="PANTHER" id="PTHR30069:SF29">
    <property type="entry name" value="HEMOGLOBIN AND HEMOGLOBIN-HAPTOGLOBIN-BINDING PROTEIN 1-RELATED"/>
    <property type="match status" value="1"/>
</dbReference>
<dbReference type="InterPro" id="IPR000531">
    <property type="entry name" value="Beta-barrel_TonB"/>
</dbReference>
<evidence type="ECO:0000313" key="15">
    <source>
        <dbReference type="Proteomes" id="UP000004892"/>
    </source>
</evidence>
<dbReference type="InterPro" id="IPR039426">
    <property type="entry name" value="TonB-dep_rcpt-like"/>
</dbReference>
<name>H1DEM6_9BACT</name>
<dbReference type="Proteomes" id="UP000004892">
    <property type="component" value="Unassembled WGS sequence"/>
</dbReference>
<dbReference type="InterPro" id="IPR036942">
    <property type="entry name" value="Beta-barrel_TonB_sf"/>
</dbReference>
<dbReference type="PROSITE" id="PS52016">
    <property type="entry name" value="TONB_DEPENDENT_REC_3"/>
    <property type="match status" value="1"/>
</dbReference>
<evidence type="ECO:0000256" key="10">
    <source>
        <dbReference type="PROSITE-ProRule" id="PRU01360"/>
    </source>
</evidence>
<evidence type="ECO:0008006" key="16">
    <source>
        <dbReference type="Google" id="ProtNLM"/>
    </source>
</evidence>